<dbReference type="AlphaFoldDB" id="A0A9D1JMC8"/>
<dbReference type="PANTHER" id="PTHR46558">
    <property type="entry name" value="TRACRIPTIONAL REGULATORY PROTEIN-RELATED-RELATED"/>
    <property type="match status" value="1"/>
</dbReference>
<dbReference type="CDD" id="cd00093">
    <property type="entry name" value="HTH_XRE"/>
    <property type="match status" value="1"/>
</dbReference>
<accession>A0A9D1JMC8</accession>
<name>A0A9D1JMC8_9BACT</name>
<gene>
    <name evidence="3" type="ORF">IAC10_01990</name>
</gene>
<evidence type="ECO:0000313" key="4">
    <source>
        <dbReference type="Proteomes" id="UP000823928"/>
    </source>
</evidence>
<keyword evidence="1" id="KW-0238">DNA-binding</keyword>
<dbReference type="InterPro" id="IPR001387">
    <property type="entry name" value="Cro/C1-type_HTH"/>
</dbReference>
<evidence type="ECO:0000259" key="2">
    <source>
        <dbReference type="PROSITE" id="PS50943"/>
    </source>
</evidence>
<dbReference type="Pfam" id="PF13443">
    <property type="entry name" value="HTH_26"/>
    <property type="match status" value="1"/>
</dbReference>
<dbReference type="Proteomes" id="UP000823928">
    <property type="component" value="Unassembled WGS sequence"/>
</dbReference>
<reference evidence="3" key="2">
    <citation type="journal article" date="2021" name="PeerJ">
        <title>Extensive microbial diversity within the chicken gut microbiome revealed by metagenomics and culture.</title>
        <authorList>
            <person name="Gilroy R."/>
            <person name="Ravi A."/>
            <person name="Getino M."/>
            <person name="Pursley I."/>
            <person name="Horton D.L."/>
            <person name="Alikhan N.F."/>
            <person name="Baker D."/>
            <person name="Gharbi K."/>
            <person name="Hall N."/>
            <person name="Watson M."/>
            <person name="Adriaenssens E.M."/>
            <person name="Foster-Nyarko E."/>
            <person name="Jarju S."/>
            <person name="Secka A."/>
            <person name="Antonio M."/>
            <person name="Oren A."/>
            <person name="Chaudhuri R.R."/>
            <person name="La Ragione R."/>
            <person name="Hildebrand F."/>
            <person name="Pallen M.J."/>
        </authorList>
    </citation>
    <scope>NUCLEOTIDE SEQUENCE</scope>
    <source>
        <strain evidence="3">6276</strain>
    </source>
</reference>
<dbReference type="PANTHER" id="PTHR46558:SF4">
    <property type="entry name" value="DNA-BIDING PHAGE PROTEIN"/>
    <property type="match status" value="1"/>
</dbReference>
<dbReference type="EMBL" id="DVIU01000041">
    <property type="protein sequence ID" value="HIS35389.1"/>
    <property type="molecule type" value="Genomic_DNA"/>
</dbReference>
<proteinExistence type="predicted"/>
<evidence type="ECO:0000313" key="3">
    <source>
        <dbReference type="EMBL" id="HIS35389.1"/>
    </source>
</evidence>
<sequence length="106" mass="12396">MSEIKKQLGKKIKYFRELKAMTQEELAEKIDINCRSLSFIECGTNFVTAETLDKLCTILQVTPKQLFDFEYYPICPENIKNEVNKLIKNNPDKINDIYNILKGFLN</sequence>
<dbReference type="SUPFAM" id="SSF47413">
    <property type="entry name" value="lambda repressor-like DNA-binding domains"/>
    <property type="match status" value="1"/>
</dbReference>
<reference evidence="3" key="1">
    <citation type="submission" date="2020-10" db="EMBL/GenBank/DDBJ databases">
        <authorList>
            <person name="Gilroy R."/>
        </authorList>
    </citation>
    <scope>NUCLEOTIDE SEQUENCE</scope>
    <source>
        <strain evidence="3">6276</strain>
    </source>
</reference>
<dbReference type="PROSITE" id="PS50943">
    <property type="entry name" value="HTH_CROC1"/>
    <property type="match status" value="1"/>
</dbReference>
<dbReference type="InterPro" id="IPR010982">
    <property type="entry name" value="Lambda_DNA-bd_dom_sf"/>
</dbReference>
<dbReference type="Gene3D" id="1.10.260.40">
    <property type="entry name" value="lambda repressor-like DNA-binding domains"/>
    <property type="match status" value="1"/>
</dbReference>
<dbReference type="SMART" id="SM00530">
    <property type="entry name" value="HTH_XRE"/>
    <property type="match status" value="1"/>
</dbReference>
<evidence type="ECO:0000256" key="1">
    <source>
        <dbReference type="ARBA" id="ARBA00023125"/>
    </source>
</evidence>
<organism evidence="3 4">
    <name type="scientific">Candidatus Scatousia excrementigallinarum</name>
    <dbReference type="NCBI Taxonomy" id="2840935"/>
    <lineage>
        <taxon>Bacteria</taxon>
        <taxon>Candidatus Scatousia</taxon>
    </lineage>
</organism>
<protein>
    <submittedName>
        <fullName evidence="3">Helix-turn-helix transcriptional regulator</fullName>
    </submittedName>
</protein>
<feature type="domain" description="HTH cro/C1-type" evidence="2">
    <location>
        <begin position="12"/>
        <end position="66"/>
    </location>
</feature>
<dbReference type="GO" id="GO:0003677">
    <property type="term" value="F:DNA binding"/>
    <property type="evidence" value="ECO:0007669"/>
    <property type="project" value="UniProtKB-KW"/>
</dbReference>
<comment type="caution">
    <text evidence="3">The sequence shown here is derived from an EMBL/GenBank/DDBJ whole genome shotgun (WGS) entry which is preliminary data.</text>
</comment>